<evidence type="ECO:0000256" key="1">
    <source>
        <dbReference type="SAM" id="MobiDB-lite"/>
    </source>
</evidence>
<dbReference type="AlphaFoldDB" id="A0A483CZ29"/>
<comment type="caution">
    <text evidence="2">The sequence shown here is derived from an EMBL/GenBank/DDBJ whole genome shotgun (WGS) entry which is preliminary data.</text>
</comment>
<proteinExistence type="predicted"/>
<sequence>MKRLKTVKIDRDIVITGPNRCPLKTGPKRPDPQVFYGTGTVGDKDGRFTGAGLFSQGTMPWGSCPMIKTADDHQAERAYHGADQ</sequence>
<name>A0A483CZ29_9EURY</name>
<dbReference type="EMBL" id="PGCL01000001">
    <property type="protein sequence ID" value="TAJ45552.1"/>
    <property type="molecule type" value="Genomic_DNA"/>
</dbReference>
<organism evidence="2 3">
    <name type="scientific">Methanofollis fontis</name>
    <dbReference type="NCBI Taxonomy" id="2052832"/>
    <lineage>
        <taxon>Archaea</taxon>
        <taxon>Methanobacteriati</taxon>
        <taxon>Methanobacteriota</taxon>
        <taxon>Stenosarchaea group</taxon>
        <taxon>Methanomicrobia</taxon>
        <taxon>Methanomicrobiales</taxon>
        <taxon>Methanomicrobiaceae</taxon>
        <taxon>Methanofollis</taxon>
    </lineage>
</organism>
<accession>A0A483CZ29</accession>
<dbReference type="Proteomes" id="UP000292580">
    <property type="component" value="Unassembled WGS sequence"/>
</dbReference>
<feature type="region of interest" description="Disordered" evidence="1">
    <location>
        <begin position="18"/>
        <end position="41"/>
    </location>
</feature>
<keyword evidence="3" id="KW-1185">Reference proteome</keyword>
<evidence type="ECO:0000313" key="3">
    <source>
        <dbReference type="Proteomes" id="UP000292580"/>
    </source>
</evidence>
<reference evidence="2 3" key="1">
    <citation type="submission" date="2017-11" db="EMBL/GenBank/DDBJ databases">
        <title>Isolation and Characterization of Methanofollis Species from Methane Seep Offshore SW Taiwan.</title>
        <authorList>
            <person name="Teng N.-H."/>
            <person name="Lai M.-C."/>
            <person name="Chen S.-C."/>
        </authorList>
    </citation>
    <scope>NUCLEOTIDE SEQUENCE [LARGE SCALE GENOMIC DNA]</scope>
    <source>
        <strain evidence="2 3">FWC-SCC2</strain>
    </source>
</reference>
<protein>
    <submittedName>
        <fullName evidence="2">Uncharacterized protein</fullName>
    </submittedName>
</protein>
<evidence type="ECO:0000313" key="2">
    <source>
        <dbReference type="EMBL" id="TAJ45552.1"/>
    </source>
</evidence>
<gene>
    <name evidence="2" type="ORF">CUJ86_02165</name>
</gene>